<evidence type="ECO:0000256" key="1">
    <source>
        <dbReference type="ARBA" id="ARBA00009861"/>
    </source>
</evidence>
<protein>
    <recommendedName>
        <fullName evidence="4">Benzyl alcohol O-benzoyltransferase</fullName>
    </recommendedName>
</protein>
<evidence type="ECO:0000313" key="3">
    <source>
        <dbReference type="Proteomes" id="UP001187192"/>
    </source>
</evidence>
<dbReference type="Gene3D" id="3.30.559.10">
    <property type="entry name" value="Chloramphenicol acetyltransferase-like domain"/>
    <property type="match status" value="1"/>
</dbReference>
<dbReference type="AlphaFoldDB" id="A0AA88AFJ1"/>
<evidence type="ECO:0008006" key="4">
    <source>
        <dbReference type="Google" id="ProtNLM"/>
    </source>
</evidence>
<reference evidence="2" key="1">
    <citation type="submission" date="2023-07" db="EMBL/GenBank/DDBJ databases">
        <title>draft genome sequence of fig (Ficus carica).</title>
        <authorList>
            <person name="Takahashi T."/>
            <person name="Nishimura K."/>
        </authorList>
    </citation>
    <scope>NUCLEOTIDE SEQUENCE</scope>
</reference>
<comment type="caution">
    <text evidence="2">The sequence shown here is derived from an EMBL/GenBank/DDBJ whole genome shotgun (WGS) entry which is preliminary data.</text>
</comment>
<comment type="similarity">
    <text evidence="1">Belongs to the plant acyltransferase family.</text>
</comment>
<dbReference type="GO" id="GO:0016747">
    <property type="term" value="F:acyltransferase activity, transferring groups other than amino-acyl groups"/>
    <property type="evidence" value="ECO:0007669"/>
    <property type="project" value="TreeGrafter"/>
</dbReference>
<evidence type="ECO:0000313" key="2">
    <source>
        <dbReference type="EMBL" id="GMN43006.1"/>
    </source>
</evidence>
<dbReference type="Pfam" id="PF02458">
    <property type="entry name" value="Transferase"/>
    <property type="match status" value="1"/>
</dbReference>
<dbReference type="Proteomes" id="UP001187192">
    <property type="component" value="Unassembled WGS sequence"/>
</dbReference>
<accession>A0AA88AFJ1</accession>
<organism evidence="2 3">
    <name type="scientific">Ficus carica</name>
    <name type="common">Common fig</name>
    <dbReference type="NCBI Taxonomy" id="3494"/>
    <lineage>
        <taxon>Eukaryota</taxon>
        <taxon>Viridiplantae</taxon>
        <taxon>Streptophyta</taxon>
        <taxon>Embryophyta</taxon>
        <taxon>Tracheophyta</taxon>
        <taxon>Spermatophyta</taxon>
        <taxon>Magnoliopsida</taxon>
        <taxon>eudicotyledons</taxon>
        <taxon>Gunneridae</taxon>
        <taxon>Pentapetalae</taxon>
        <taxon>rosids</taxon>
        <taxon>fabids</taxon>
        <taxon>Rosales</taxon>
        <taxon>Moraceae</taxon>
        <taxon>Ficeae</taxon>
        <taxon>Ficus</taxon>
    </lineage>
</organism>
<dbReference type="InterPro" id="IPR023213">
    <property type="entry name" value="CAT-like_dom_sf"/>
</dbReference>
<dbReference type="PANTHER" id="PTHR31642:SF9">
    <property type="entry name" value="BENZYL ALCOHOL O-BENZOYLTRANSFERASE"/>
    <property type="match status" value="1"/>
</dbReference>
<gene>
    <name evidence="2" type="ORF">TIFTF001_012202</name>
</gene>
<name>A0AA88AFJ1_FICCA</name>
<dbReference type="EMBL" id="BTGU01000015">
    <property type="protein sequence ID" value="GMN43006.1"/>
    <property type="molecule type" value="Genomic_DNA"/>
</dbReference>
<sequence length="247" mass="26903">MAALAQASIVYVVHCHGCTNSTVATLPLEKLAHRSFFFGPAELSAIRRMVPPPHQQEGYSTLELLTAFLHPEVEVHAMVAVNVRSKFNPPLPTGYYGNAFAYTTARSKAGELCGNPLGYALGLVKRAKDNVTEEYMRSLADLLVIKGRLGFPLDRIYGVSDLRYVGFGGVDFGWGKPAYGGAAGSFSIVGSFLVPYKSNVRGEEGIVVPIGLPIHAMERFSKELEGVFNFSHIRTVQDYKSTIKSSL</sequence>
<dbReference type="PANTHER" id="PTHR31642">
    <property type="entry name" value="TRICHOTHECENE 3-O-ACETYLTRANSFERASE"/>
    <property type="match status" value="1"/>
</dbReference>
<keyword evidence="3" id="KW-1185">Reference proteome</keyword>
<dbReference type="InterPro" id="IPR050317">
    <property type="entry name" value="Plant_Fungal_Acyltransferase"/>
</dbReference>
<proteinExistence type="inferred from homology"/>